<dbReference type="RefSeq" id="WP_136897009.1">
    <property type="nucleotide sequence ID" value="NZ_SWJE01000011.1"/>
</dbReference>
<accession>A0A4U1I008</accession>
<reference evidence="1 2" key="1">
    <citation type="submission" date="2019-04" db="EMBL/GenBank/DDBJ databases">
        <title>Trinickia sp. 7GSK02, isolated from subtropical forest soil.</title>
        <authorList>
            <person name="Gao Z.-H."/>
            <person name="Qiu L.-H."/>
        </authorList>
    </citation>
    <scope>NUCLEOTIDE SEQUENCE [LARGE SCALE GENOMIC DNA]</scope>
    <source>
        <strain evidence="1 2">7GSK02</strain>
    </source>
</reference>
<dbReference type="OrthoDB" id="9108835at2"/>
<dbReference type="AlphaFoldDB" id="A0A4U1I008"/>
<organism evidence="1 2">
    <name type="scientific">Trinickia terrae</name>
    <dbReference type="NCBI Taxonomy" id="2571161"/>
    <lineage>
        <taxon>Bacteria</taxon>
        <taxon>Pseudomonadati</taxon>
        <taxon>Pseudomonadota</taxon>
        <taxon>Betaproteobacteria</taxon>
        <taxon>Burkholderiales</taxon>
        <taxon>Burkholderiaceae</taxon>
        <taxon>Trinickia</taxon>
    </lineage>
</organism>
<protein>
    <submittedName>
        <fullName evidence="1">Uncharacterized protein</fullName>
    </submittedName>
</protein>
<name>A0A4U1I008_9BURK</name>
<evidence type="ECO:0000313" key="1">
    <source>
        <dbReference type="EMBL" id="TKC86326.1"/>
    </source>
</evidence>
<dbReference type="EMBL" id="SWJE01000011">
    <property type="protein sequence ID" value="TKC86326.1"/>
    <property type="molecule type" value="Genomic_DNA"/>
</dbReference>
<dbReference type="Proteomes" id="UP000305539">
    <property type="component" value="Unassembled WGS sequence"/>
</dbReference>
<gene>
    <name evidence="1" type="ORF">FAZ69_20980</name>
</gene>
<comment type="caution">
    <text evidence="1">The sequence shown here is derived from an EMBL/GenBank/DDBJ whole genome shotgun (WGS) entry which is preliminary data.</text>
</comment>
<sequence>MSLIAQDLLELKRLAQGGAGSLTLHLLRELAANLIAAGVADLRGGC</sequence>
<proteinExistence type="predicted"/>
<evidence type="ECO:0000313" key="2">
    <source>
        <dbReference type="Proteomes" id="UP000305539"/>
    </source>
</evidence>
<keyword evidence="2" id="KW-1185">Reference proteome</keyword>